<dbReference type="Proteomes" id="UP000201785">
    <property type="component" value="Segment"/>
</dbReference>
<keyword evidence="1" id="KW-0812">Transmembrane</keyword>
<accession>A0A140HLQ6</accession>
<evidence type="ECO:0000313" key="3">
    <source>
        <dbReference type="Proteomes" id="UP000201785"/>
    </source>
</evidence>
<protein>
    <submittedName>
        <fullName evidence="2">Uncharacterized protein</fullName>
    </submittedName>
</protein>
<proteinExistence type="predicted"/>
<evidence type="ECO:0000313" key="2">
    <source>
        <dbReference type="EMBL" id="AMO25918.1"/>
    </source>
</evidence>
<keyword evidence="1" id="KW-1133">Transmembrane helix</keyword>
<sequence length="79" mass="8993">MNLKKKDKKDTGSSIYYIMAGLVLFLLAAIVALLFACIPMGIMWFVLVGILEYDISVRVLYWCVYGFTLMFVIIMAVED</sequence>
<name>A0A140HLQ6_9CAUD</name>
<evidence type="ECO:0000256" key="1">
    <source>
        <dbReference type="SAM" id="Phobius"/>
    </source>
</evidence>
<dbReference type="RefSeq" id="YP_009285407.1">
    <property type="nucleotide sequence ID" value="NC_031056.1"/>
</dbReference>
<dbReference type="GeneID" id="29081874"/>
<organism evidence="2 3">
    <name type="scientific">Bacillus phage Deep Blue</name>
    <dbReference type="NCBI Taxonomy" id="1792245"/>
    <lineage>
        <taxon>Viruses</taxon>
        <taxon>Duplodnaviria</taxon>
        <taxon>Heunggongvirae</taxon>
        <taxon>Uroviricota</taxon>
        <taxon>Caudoviricetes</taxon>
        <taxon>Herelleviridae</taxon>
        <taxon>Bastillevirinae</taxon>
        <taxon>Caeruleovirus</taxon>
        <taxon>Caeruleovirus deepblue</taxon>
    </lineage>
</organism>
<dbReference type="EMBL" id="KU577463">
    <property type="protein sequence ID" value="AMO25918.1"/>
    <property type="molecule type" value="Genomic_DNA"/>
</dbReference>
<dbReference type="KEGG" id="vg:29081874"/>
<gene>
    <name evidence="2" type="ORF">Blue_095</name>
</gene>
<keyword evidence="1" id="KW-0472">Membrane</keyword>
<reference evidence="2 3" key="1">
    <citation type="journal article" date="2016" name="Genome Announc.">
        <title>Complete Genome Sequence of Bacteriophage Deep-Blue Infecting Emetic Bacillus cereus.</title>
        <authorList>
            <person name="Hock L."/>
            <person name="Gillis A."/>
            <person name="Mahillon J."/>
        </authorList>
    </citation>
    <scope>NUCLEOTIDE SEQUENCE [LARGE SCALE GENOMIC DNA]</scope>
</reference>
<feature type="transmembrane region" description="Helical" evidence="1">
    <location>
        <begin position="21"/>
        <end position="47"/>
    </location>
</feature>
<feature type="transmembrane region" description="Helical" evidence="1">
    <location>
        <begin position="59"/>
        <end position="77"/>
    </location>
</feature>
<keyword evidence="3" id="KW-1185">Reference proteome</keyword>
<dbReference type="OrthoDB" id="26970at10239"/>